<dbReference type="Gene3D" id="3.40.50.970">
    <property type="match status" value="1"/>
</dbReference>
<keyword evidence="3" id="KW-0786">Thiamine pyrophosphate</keyword>
<dbReference type="InterPro" id="IPR005475">
    <property type="entry name" value="Transketolase-like_Pyr-bd"/>
</dbReference>
<dbReference type="InterPro" id="IPR009014">
    <property type="entry name" value="Transketo_C/PFOR_II"/>
</dbReference>
<evidence type="ECO:0000256" key="1">
    <source>
        <dbReference type="ARBA" id="ARBA00001964"/>
    </source>
</evidence>
<dbReference type="SUPFAM" id="SSF52922">
    <property type="entry name" value="TK C-terminal domain-like"/>
    <property type="match status" value="1"/>
</dbReference>
<dbReference type="GO" id="GO:0016491">
    <property type="term" value="F:oxidoreductase activity"/>
    <property type="evidence" value="ECO:0007669"/>
    <property type="project" value="UniProtKB-KW"/>
</dbReference>
<dbReference type="InterPro" id="IPR029061">
    <property type="entry name" value="THDP-binding"/>
</dbReference>
<evidence type="ECO:0000313" key="6">
    <source>
        <dbReference type="Proteomes" id="UP000198956"/>
    </source>
</evidence>
<dbReference type="Gene3D" id="3.40.50.920">
    <property type="match status" value="1"/>
</dbReference>
<evidence type="ECO:0000256" key="3">
    <source>
        <dbReference type="ARBA" id="ARBA00023052"/>
    </source>
</evidence>
<dbReference type="Pfam" id="PF02779">
    <property type="entry name" value="Transket_pyr"/>
    <property type="match status" value="1"/>
</dbReference>
<name>A0A1G8E6E3_ANETH</name>
<dbReference type="SMART" id="SM00861">
    <property type="entry name" value="Transket_pyr"/>
    <property type="match status" value="1"/>
</dbReference>
<dbReference type="CDD" id="cd07036">
    <property type="entry name" value="TPP_PYR_E1-PDHc-beta_like"/>
    <property type="match status" value="1"/>
</dbReference>
<sequence length="328" mass="36450">MMSRKLTIIQAITEALDQKLAEDERVMLLGEDIGINGGVFRATEGLIEKYGSERVVDTPLAEAGIIGSAIGLALNGMIPVAEIQFLAFIYPGFEQIVSHAARMRYRTRGQFAVPMVIRTPYGAGIRGPELHSESVETFFVHTPGLKVVVPSNPYDAKGLLISAIEDPDPVIFLEPTKLYRAFKEEVPEEMYRVPLGKARVVQEGNDLSIFAWGTMLREALQAAKRMEQEKGWKCEVIDLRTLYPLDRDTIVQSVQKTGRALVVHEAHKTAGLGAEIISIINDEALIYLKAPVKRVTGFDVPVPQFCIEDDYLPNVERVRQGIVETVLF</sequence>
<protein>
    <submittedName>
        <fullName evidence="5">Pyruvate dehydrogenase E1 component beta subunit</fullName>
    </submittedName>
</protein>
<dbReference type="PANTHER" id="PTHR43257:SF2">
    <property type="entry name" value="PYRUVATE DEHYDROGENASE E1 COMPONENT SUBUNIT BETA"/>
    <property type="match status" value="1"/>
</dbReference>
<dbReference type="FunFam" id="3.40.50.970:FF:000001">
    <property type="entry name" value="Pyruvate dehydrogenase E1 beta subunit"/>
    <property type="match status" value="1"/>
</dbReference>
<dbReference type="PANTHER" id="PTHR43257">
    <property type="entry name" value="PYRUVATE DEHYDROGENASE E1 COMPONENT BETA SUBUNIT"/>
    <property type="match status" value="1"/>
</dbReference>
<dbReference type="SUPFAM" id="SSF52518">
    <property type="entry name" value="Thiamin diphosphate-binding fold (THDP-binding)"/>
    <property type="match status" value="1"/>
</dbReference>
<proteinExistence type="predicted"/>
<evidence type="ECO:0000259" key="4">
    <source>
        <dbReference type="SMART" id="SM00861"/>
    </source>
</evidence>
<feature type="domain" description="Transketolase-like pyrimidine-binding" evidence="4">
    <location>
        <begin position="6"/>
        <end position="181"/>
    </location>
</feature>
<gene>
    <name evidence="5" type="ORF">SAMN04489735_10408</name>
</gene>
<organism evidence="5 6">
    <name type="scientific">Aneurinibacillus thermoaerophilus</name>
    <dbReference type="NCBI Taxonomy" id="143495"/>
    <lineage>
        <taxon>Bacteria</taxon>
        <taxon>Bacillati</taxon>
        <taxon>Bacillota</taxon>
        <taxon>Bacilli</taxon>
        <taxon>Bacillales</taxon>
        <taxon>Paenibacillaceae</taxon>
        <taxon>Aneurinibacillus group</taxon>
        <taxon>Aneurinibacillus</taxon>
    </lineage>
</organism>
<dbReference type="InterPro" id="IPR033248">
    <property type="entry name" value="Transketolase_C"/>
</dbReference>
<dbReference type="EMBL" id="FNDE01000040">
    <property type="protein sequence ID" value="SDH65512.1"/>
    <property type="molecule type" value="Genomic_DNA"/>
</dbReference>
<accession>A0A1G8E6E3</accession>
<reference evidence="5 6" key="1">
    <citation type="submission" date="2016-10" db="EMBL/GenBank/DDBJ databases">
        <authorList>
            <person name="de Groot N.N."/>
        </authorList>
    </citation>
    <scope>NUCLEOTIDE SEQUENCE [LARGE SCALE GENOMIC DNA]</scope>
    <source>
        <strain evidence="5 6">L 420-91</strain>
    </source>
</reference>
<comment type="cofactor">
    <cofactor evidence="1">
        <name>thiamine diphosphate</name>
        <dbReference type="ChEBI" id="CHEBI:58937"/>
    </cofactor>
</comment>
<dbReference type="FunFam" id="3.40.50.920:FF:000001">
    <property type="entry name" value="Pyruvate dehydrogenase E1 beta subunit"/>
    <property type="match status" value="1"/>
</dbReference>
<dbReference type="AlphaFoldDB" id="A0A1G8E6E3"/>
<keyword evidence="2" id="KW-0560">Oxidoreductase</keyword>
<dbReference type="Proteomes" id="UP000198956">
    <property type="component" value="Unassembled WGS sequence"/>
</dbReference>
<evidence type="ECO:0000256" key="2">
    <source>
        <dbReference type="ARBA" id="ARBA00023002"/>
    </source>
</evidence>
<evidence type="ECO:0000313" key="5">
    <source>
        <dbReference type="EMBL" id="SDH65512.1"/>
    </source>
</evidence>
<dbReference type="Pfam" id="PF02780">
    <property type="entry name" value="Transketolase_C"/>
    <property type="match status" value="1"/>
</dbReference>
<keyword evidence="5" id="KW-0670">Pyruvate</keyword>